<evidence type="ECO:0000313" key="3">
    <source>
        <dbReference type="Proteomes" id="UP001152798"/>
    </source>
</evidence>
<feature type="transmembrane region" description="Helical" evidence="1">
    <location>
        <begin position="68"/>
        <end position="87"/>
    </location>
</feature>
<keyword evidence="1" id="KW-1133">Transmembrane helix</keyword>
<dbReference type="OrthoDB" id="6429739at2759"/>
<reference evidence="2" key="1">
    <citation type="submission" date="2022-01" db="EMBL/GenBank/DDBJ databases">
        <authorList>
            <person name="King R."/>
        </authorList>
    </citation>
    <scope>NUCLEOTIDE SEQUENCE</scope>
</reference>
<organism evidence="2 3">
    <name type="scientific">Nezara viridula</name>
    <name type="common">Southern green stink bug</name>
    <name type="synonym">Cimex viridulus</name>
    <dbReference type="NCBI Taxonomy" id="85310"/>
    <lineage>
        <taxon>Eukaryota</taxon>
        <taxon>Metazoa</taxon>
        <taxon>Ecdysozoa</taxon>
        <taxon>Arthropoda</taxon>
        <taxon>Hexapoda</taxon>
        <taxon>Insecta</taxon>
        <taxon>Pterygota</taxon>
        <taxon>Neoptera</taxon>
        <taxon>Paraneoptera</taxon>
        <taxon>Hemiptera</taxon>
        <taxon>Heteroptera</taxon>
        <taxon>Panheteroptera</taxon>
        <taxon>Pentatomomorpha</taxon>
        <taxon>Pentatomoidea</taxon>
        <taxon>Pentatomidae</taxon>
        <taxon>Pentatominae</taxon>
        <taxon>Nezara</taxon>
    </lineage>
</organism>
<gene>
    <name evidence="2" type="ORF">NEZAVI_LOCUS12346</name>
</gene>
<dbReference type="Proteomes" id="UP001152798">
    <property type="component" value="Chromosome 5"/>
</dbReference>
<proteinExistence type="predicted"/>
<dbReference type="AlphaFoldDB" id="A0A9P0MQT1"/>
<sequence length="105" mass="11486">MEEDSIIALVPASQQIVLSPTLRHSFPSLPVNTSFTLMLKESPAIEQLETPETPDNNSKPVSYTLDTLSVILSALYCKLLIVLGLALPITKIITTTVPAEFYDVK</sequence>
<dbReference type="EMBL" id="OV725081">
    <property type="protein sequence ID" value="CAH1403808.1"/>
    <property type="molecule type" value="Genomic_DNA"/>
</dbReference>
<evidence type="ECO:0000313" key="2">
    <source>
        <dbReference type="EMBL" id="CAH1403808.1"/>
    </source>
</evidence>
<protein>
    <submittedName>
        <fullName evidence="2">Uncharacterized protein</fullName>
    </submittedName>
</protein>
<evidence type="ECO:0000256" key="1">
    <source>
        <dbReference type="SAM" id="Phobius"/>
    </source>
</evidence>
<name>A0A9P0MQT1_NEZVI</name>
<keyword evidence="1" id="KW-0812">Transmembrane</keyword>
<accession>A0A9P0MQT1</accession>
<keyword evidence="3" id="KW-1185">Reference proteome</keyword>
<keyword evidence="1" id="KW-0472">Membrane</keyword>